<evidence type="ECO:0000256" key="3">
    <source>
        <dbReference type="ARBA" id="ARBA00022801"/>
    </source>
</evidence>
<comment type="caution">
    <text evidence="9">The sequence shown here is derived from an EMBL/GenBank/DDBJ whole genome shotgun (WGS) entry which is preliminary data.</text>
</comment>
<evidence type="ECO:0000256" key="5">
    <source>
        <dbReference type="ARBA" id="ARBA00022840"/>
    </source>
</evidence>
<evidence type="ECO:0000256" key="4">
    <source>
        <dbReference type="ARBA" id="ARBA00022806"/>
    </source>
</evidence>
<dbReference type="EMBL" id="JAPFFF010000010">
    <property type="protein sequence ID" value="KAK8881574.1"/>
    <property type="molecule type" value="Genomic_DNA"/>
</dbReference>
<dbReference type="SMART" id="SM00490">
    <property type="entry name" value="HELICc"/>
    <property type="match status" value="1"/>
</dbReference>
<accession>A0ABR2JS84</accession>
<feature type="domain" description="Helicase ATP-binding" evidence="7">
    <location>
        <begin position="64"/>
        <end position="220"/>
    </location>
</feature>
<evidence type="ECO:0000313" key="9">
    <source>
        <dbReference type="EMBL" id="KAK8881574.1"/>
    </source>
</evidence>
<comment type="subcellular location">
    <subcellularLocation>
        <location evidence="1">Nucleus</location>
    </subcellularLocation>
</comment>
<dbReference type="CDD" id="cd18795">
    <property type="entry name" value="SF2_C_Ski2"/>
    <property type="match status" value="1"/>
</dbReference>
<evidence type="ECO:0000259" key="8">
    <source>
        <dbReference type="PROSITE" id="PS51194"/>
    </source>
</evidence>
<keyword evidence="6" id="KW-0539">Nucleus</keyword>
<dbReference type="InterPro" id="IPR016438">
    <property type="entry name" value="SKI2-like"/>
</dbReference>
<evidence type="ECO:0000256" key="1">
    <source>
        <dbReference type="ARBA" id="ARBA00004123"/>
    </source>
</evidence>
<reference evidence="9 10" key="1">
    <citation type="submission" date="2024-04" db="EMBL/GenBank/DDBJ databases">
        <title>Tritrichomonas musculus Genome.</title>
        <authorList>
            <person name="Alves-Ferreira E."/>
            <person name="Grigg M."/>
            <person name="Lorenzi H."/>
            <person name="Galac M."/>
        </authorList>
    </citation>
    <scope>NUCLEOTIDE SEQUENCE [LARGE SCALE GENOMIC DNA]</scope>
    <source>
        <strain evidence="9 10">EAF2021</strain>
    </source>
</reference>
<keyword evidence="3" id="KW-0378">Hydrolase</keyword>
<dbReference type="InterPro" id="IPR050699">
    <property type="entry name" value="RNA-DNA_Helicase"/>
</dbReference>
<keyword evidence="2" id="KW-0547">Nucleotide-binding</keyword>
<dbReference type="Pfam" id="PF08148">
    <property type="entry name" value="DSHCT"/>
    <property type="match status" value="1"/>
</dbReference>
<dbReference type="Pfam" id="PF00271">
    <property type="entry name" value="Helicase_C"/>
    <property type="match status" value="1"/>
</dbReference>
<dbReference type="InterPro" id="IPR012961">
    <property type="entry name" value="Ski2/MTR4_C"/>
</dbReference>
<evidence type="ECO:0000256" key="6">
    <source>
        <dbReference type="ARBA" id="ARBA00023242"/>
    </source>
</evidence>
<evidence type="ECO:0000256" key="2">
    <source>
        <dbReference type="ARBA" id="ARBA00022741"/>
    </source>
</evidence>
<dbReference type="PIRSF" id="PIRSF005198">
    <property type="entry name" value="Antiviral_helicase_SKI2"/>
    <property type="match status" value="1"/>
</dbReference>
<evidence type="ECO:0000259" key="7">
    <source>
        <dbReference type="PROSITE" id="PS51192"/>
    </source>
</evidence>
<dbReference type="SUPFAM" id="SSF52540">
    <property type="entry name" value="P-loop containing nucleoside triphosphate hydrolases"/>
    <property type="match status" value="1"/>
</dbReference>
<evidence type="ECO:0000313" key="10">
    <source>
        <dbReference type="Proteomes" id="UP001470230"/>
    </source>
</evidence>
<dbReference type="PANTHER" id="PTHR12131:SF7">
    <property type="entry name" value="EXOSOME RNA HELICASE MTR4"/>
    <property type="match status" value="1"/>
</dbReference>
<proteinExistence type="predicted"/>
<protein>
    <submittedName>
        <fullName evidence="9">Exosome RNA helicase MTR4</fullName>
    </submittedName>
</protein>
<dbReference type="PROSITE" id="PS51192">
    <property type="entry name" value="HELICASE_ATP_BIND_1"/>
    <property type="match status" value="1"/>
</dbReference>
<dbReference type="GO" id="GO:0004386">
    <property type="term" value="F:helicase activity"/>
    <property type="evidence" value="ECO:0007669"/>
    <property type="project" value="UniProtKB-KW"/>
</dbReference>
<dbReference type="Pfam" id="PF13234">
    <property type="entry name" value="MTR4_beta-barrel"/>
    <property type="match status" value="1"/>
</dbReference>
<dbReference type="SMART" id="SM01142">
    <property type="entry name" value="DSHCT"/>
    <property type="match status" value="1"/>
</dbReference>
<keyword evidence="10" id="KW-1185">Reference proteome</keyword>
<dbReference type="Pfam" id="PF00270">
    <property type="entry name" value="DEAD"/>
    <property type="match status" value="1"/>
</dbReference>
<dbReference type="InterPro" id="IPR027417">
    <property type="entry name" value="P-loop_NTPase"/>
</dbReference>
<dbReference type="PROSITE" id="PS51194">
    <property type="entry name" value="HELICASE_CTER"/>
    <property type="match status" value="1"/>
</dbReference>
<keyword evidence="4 9" id="KW-0347">Helicase</keyword>
<dbReference type="InterPro" id="IPR014001">
    <property type="entry name" value="Helicase_ATP-bd"/>
</dbReference>
<dbReference type="PANTHER" id="PTHR12131">
    <property type="entry name" value="ATP-DEPENDENT RNA AND DNA HELICASE"/>
    <property type="match status" value="1"/>
</dbReference>
<dbReference type="Proteomes" id="UP001470230">
    <property type="component" value="Unassembled WGS sequence"/>
</dbReference>
<dbReference type="SMART" id="SM00487">
    <property type="entry name" value="DEXDc"/>
    <property type="match status" value="1"/>
</dbReference>
<dbReference type="InterPro" id="IPR048392">
    <property type="entry name" value="MTR4-like_stalk"/>
</dbReference>
<dbReference type="Gene3D" id="3.40.50.300">
    <property type="entry name" value="P-loop containing nucleotide triphosphate hydrolases"/>
    <property type="match status" value="2"/>
</dbReference>
<dbReference type="InterPro" id="IPR011545">
    <property type="entry name" value="DEAD/DEAH_box_helicase_dom"/>
</dbReference>
<feature type="domain" description="Helicase C-terminal" evidence="8">
    <location>
        <begin position="313"/>
        <end position="513"/>
    </location>
</feature>
<organism evidence="9 10">
    <name type="scientific">Tritrichomonas musculus</name>
    <dbReference type="NCBI Taxonomy" id="1915356"/>
    <lineage>
        <taxon>Eukaryota</taxon>
        <taxon>Metamonada</taxon>
        <taxon>Parabasalia</taxon>
        <taxon>Tritrichomonadida</taxon>
        <taxon>Tritrichomonadidae</taxon>
        <taxon>Tritrichomonas</taxon>
    </lineage>
</organism>
<name>A0ABR2JS84_9EUKA</name>
<dbReference type="InterPro" id="IPR025696">
    <property type="entry name" value="Beta-barrel_MTR4"/>
</dbReference>
<dbReference type="Pfam" id="PF21408">
    <property type="entry name" value="MTR4-like_stalk"/>
    <property type="match status" value="1"/>
</dbReference>
<dbReference type="InterPro" id="IPR001650">
    <property type="entry name" value="Helicase_C-like"/>
</dbReference>
<keyword evidence="5" id="KW-0067">ATP-binding</keyword>
<dbReference type="Gene3D" id="1.10.3380.30">
    <property type="match status" value="1"/>
</dbReference>
<sequence length="968" mass="109353">MKQSLPEIDEKLTTNSIQINTEGKNVVHFAALPNGTTIVEPVKFPDEPILEYDFKLDEFQRESIACIHNRESVLVSAHTSAGKTAIAFYAIKMALQSGSRVVYTSPIKALSNQKYRELKERFDDVGLMTGDVTTNPNASVLVMTTEILRMMLYRGDNLTRELSWVIYDEIHYMRDVERGVVWEESIILLPHEIRFVFLSATIPNSREFSEWIARIHHQTCHVVYTEYRPVPLRYYLALPERDPILVKEADSPINENSFNAAFEFLSAGENGGGLAPENNRQTFSGALVHQIKPKKLPGKGNASKEINAKCTSKIVQNLVKLDLAPLIVFAFGRKECDELPNSPALKDACFIAEEDSNFIDSCVNVCIDKLSESDRKLPQIETVRQLLLRGIAVHHGGLIPLMKELIEVLFQKGYVKVLIATETFAMGLNMPARTVLFHSLIKFDGLQRRILSGGEFIQMSGRAGRRNNDTFGAVVISLNGDLDHDQVHDLLECDAQPLNSEFHITYHMILSLLSTKQMKPEDLMSQSFHQFQMEREIPQLIKSIDDKEAELKQLVETIGDDSRIRMRVEIDEMINHYTDAEKEMVSKIENIGERLIPGIPVEVDDGWGWGFVIRSPSKNTKSIIVALKGIQDPNSKEIKQVTPSDPISSIKGFVFNVSLTDIKTVGSIKINMLSDPTSSQNIANGFKQIDNQMRRPNGIQSLPRSELICLQDDIPKYKTYVTYINDLKKRKPDFNDITDSQIELYLKKRDLVHQIRDFNLKKAQLTSEVDQTKLQSMERVLEKLNFADSSGLITHKGEVAAVITAGDEIVMTEMLFDGLLSGPDITPQKIAAILCIFACDEGLKEEPEIPDEMEELWEKTKAIVERVVTVMNECGLDVKLDNYMKKIDPTYMVLTFNWAGGAEFSKLMQDNDNFFEGSIIRSMKRTEEIMRQAERAAKVMGNSDLEVNISQAISAIKRDIIFAASLYL</sequence>
<gene>
    <name evidence="9" type="ORF">M9Y10_004318</name>
</gene>